<dbReference type="EMBL" id="CP089982">
    <property type="protein sequence ID" value="WXA93016.1"/>
    <property type="molecule type" value="Genomic_DNA"/>
</dbReference>
<dbReference type="InterPro" id="IPR053191">
    <property type="entry name" value="DcsG_Biosynth_Enzyme"/>
</dbReference>
<evidence type="ECO:0008006" key="3">
    <source>
        <dbReference type="Google" id="ProtNLM"/>
    </source>
</evidence>
<dbReference type="SUPFAM" id="SSF56059">
    <property type="entry name" value="Glutathione synthetase ATP-binding domain-like"/>
    <property type="match status" value="1"/>
</dbReference>
<evidence type="ECO:0000313" key="1">
    <source>
        <dbReference type="EMBL" id="WXA93016.1"/>
    </source>
</evidence>
<dbReference type="RefSeq" id="WP_394843614.1">
    <property type="nucleotide sequence ID" value="NZ_CP089982.1"/>
</dbReference>
<name>A0ABZ2K2S0_9BACT</name>
<reference evidence="1 2" key="1">
    <citation type="submission" date="2021-12" db="EMBL/GenBank/DDBJ databases">
        <title>Discovery of the Pendulisporaceae a myxobacterial family with distinct sporulation behavior and unique specialized metabolism.</title>
        <authorList>
            <person name="Garcia R."/>
            <person name="Popoff A."/>
            <person name="Bader C.D."/>
            <person name="Loehr J."/>
            <person name="Walesch S."/>
            <person name="Walt C."/>
            <person name="Boldt J."/>
            <person name="Bunk B."/>
            <person name="Haeckl F.J.F.P.J."/>
            <person name="Gunesch A.P."/>
            <person name="Birkelbach J."/>
            <person name="Nuebel U."/>
            <person name="Pietschmann T."/>
            <person name="Bach T."/>
            <person name="Mueller R."/>
        </authorList>
    </citation>
    <scope>NUCLEOTIDE SEQUENCE [LARGE SCALE GENOMIC DNA]</scope>
    <source>
        <strain evidence="1 2">MSr12523</strain>
    </source>
</reference>
<dbReference type="Proteomes" id="UP001379533">
    <property type="component" value="Chromosome"/>
</dbReference>
<evidence type="ECO:0000313" key="2">
    <source>
        <dbReference type="Proteomes" id="UP001379533"/>
    </source>
</evidence>
<dbReference type="InterPro" id="IPR013815">
    <property type="entry name" value="ATP_grasp_subdomain_1"/>
</dbReference>
<dbReference type="PANTHER" id="PTHR39217">
    <property type="match status" value="1"/>
</dbReference>
<sequence length="292" mass="32508">MNPRIAFATFEKMPVLDPDDVVAAAALQARGAAVEAAVWSDSRVRWRDFDAVALRSTWDYHHRPTEFVAWLQGLAADGVHVCNPVETVLWNMDKRYLLELSAKGVPIVPTRWIEQGENASLDDVLREQGWSNAVVKPAVSVNSFGTFRTSLAEAPKRQLELGRLLEESGVLVQPFVREIVDDGEWSLLFFDGEFSHALVKRPAQNDFRTQSNFGGKHTRTAPSESLVRQGRSVLDAILARPVYARVDGVVVGGQFQLMELELIEPSLYLDGDVAAAERFAGALLQSMREHPR</sequence>
<dbReference type="Gene3D" id="3.40.50.20">
    <property type="match status" value="1"/>
</dbReference>
<dbReference type="Gene3D" id="3.30.1490.20">
    <property type="entry name" value="ATP-grasp fold, A domain"/>
    <property type="match status" value="1"/>
</dbReference>
<gene>
    <name evidence="1" type="ORF">LZC95_42015</name>
</gene>
<accession>A0ABZ2K2S0</accession>
<keyword evidence="2" id="KW-1185">Reference proteome</keyword>
<protein>
    <recommendedName>
        <fullName evidence="3">Prokaryotic glutathione synthetase ATP-binding domain-containing protein</fullName>
    </recommendedName>
</protein>
<dbReference type="Gene3D" id="3.30.470.20">
    <property type="entry name" value="ATP-grasp fold, B domain"/>
    <property type="match status" value="1"/>
</dbReference>
<proteinExistence type="predicted"/>
<organism evidence="1 2">
    <name type="scientific">Pendulispora brunnea</name>
    <dbReference type="NCBI Taxonomy" id="2905690"/>
    <lineage>
        <taxon>Bacteria</taxon>
        <taxon>Pseudomonadati</taxon>
        <taxon>Myxococcota</taxon>
        <taxon>Myxococcia</taxon>
        <taxon>Myxococcales</taxon>
        <taxon>Sorangiineae</taxon>
        <taxon>Pendulisporaceae</taxon>
        <taxon>Pendulispora</taxon>
    </lineage>
</organism>
<dbReference type="PANTHER" id="PTHR39217:SF1">
    <property type="entry name" value="GLUTATHIONE SYNTHETASE"/>
    <property type="match status" value="1"/>
</dbReference>